<dbReference type="SUPFAM" id="SSF49265">
    <property type="entry name" value="Fibronectin type III"/>
    <property type="match status" value="2"/>
</dbReference>
<dbReference type="CDD" id="cd00063">
    <property type="entry name" value="FN3"/>
    <property type="match status" value="1"/>
</dbReference>
<dbReference type="Pfam" id="PF00047">
    <property type="entry name" value="ig"/>
    <property type="match status" value="1"/>
</dbReference>
<dbReference type="InterPro" id="IPR013783">
    <property type="entry name" value="Ig-like_fold"/>
</dbReference>
<evidence type="ECO:0000259" key="2">
    <source>
        <dbReference type="PROSITE" id="PS50853"/>
    </source>
</evidence>
<dbReference type="InterPro" id="IPR007110">
    <property type="entry name" value="Ig-like_dom"/>
</dbReference>
<name>A0A9X0CNT4_9CNID</name>
<gene>
    <name evidence="3" type="ORF">OS493_031307</name>
</gene>
<dbReference type="EMBL" id="MU826861">
    <property type="protein sequence ID" value="KAJ7370572.1"/>
    <property type="molecule type" value="Genomic_DNA"/>
</dbReference>
<organism evidence="3 4">
    <name type="scientific">Desmophyllum pertusum</name>
    <dbReference type="NCBI Taxonomy" id="174260"/>
    <lineage>
        <taxon>Eukaryota</taxon>
        <taxon>Metazoa</taxon>
        <taxon>Cnidaria</taxon>
        <taxon>Anthozoa</taxon>
        <taxon>Hexacorallia</taxon>
        <taxon>Scleractinia</taxon>
        <taxon>Caryophylliina</taxon>
        <taxon>Caryophylliidae</taxon>
        <taxon>Desmophyllum</taxon>
    </lineage>
</organism>
<feature type="domain" description="Ig-like" evidence="1">
    <location>
        <begin position="1"/>
        <end position="86"/>
    </location>
</feature>
<feature type="domain" description="Fibronectin type-III" evidence="2">
    <location>
        <begin position="215"/>
        <end position="312"/>
    </location>
</feature>
<evidence type="ECO:0000259" key="1">
    <source>
        <dbReference type="PROSITE" id="PS50835"/>
    </source>
</evidence>
<dbReference type="InterPro" id="IPR013151">
    <property type="entry name" value="Immunoglobulin_dom"/>
</dbReference>
<dbReference type="AlphaFoldDB" id="A0A9X0CNT4"/>
<dbReference type="InterPro" id="IPR036179">
    <property type="entry name" value="Ig-like_dom_sf"/>
</dbReference>
<dbReference type="PROSITE" id="PS50835">
    <property type="entry name" value="IG_LIKE"/>
    <property type="match status" value="1"/>
</dbReference>
<comment type="caution">
    <text evidence="3">The sequence shown here is derived from an EMBL/GenBank/DDBJ whole genome shotgun (WGS) entry which is preliminary data.</text>
</comment>
<protein>
    <submittedName>
        <fullName evidence="3">Uncharacterized protein</fullName>
    </submittedName>
</protein>
<dbReference type="OrthoDB" id="5980898at2759"/>
<evidence type="ECO:0000313" key="3">
    <source>
        <dbReference type="EMBL" id="KAJ7370572.1"/>
    </source>
</evidence>
<dbReference type="Gene3D" id="2.60.40.10">
    <property type="entry name" value="Immunoglobulins"/>
    <property type="match status" value="2"/>
</dbReference>
<sequence>MYLNTSSDVTIRVGRQLQLNCTIVGAANLSKVQLFWYRDNQRLTNLTRKLSTETIQLVIDQVGWTSNGTYVCSENDSNRVQPKSVMIFPAPPQDVWINNVEFRTYIHWKAPLHPGGLQLNYAIKGKCKNASNLTQLPECEQESITLCEVIDHGPDNDQFVLTAILHQFAIPVPPQITYSPIIYLAFVEASNELGFRRSNPVEFTIELGFNVLLTTPQPAVFLAAEEVAPPGTVKLTWKDSKRLRPKAMEYTIRYHKEGDRQNKSLTVKPPRTNYLISGLVGDSRYHFYLLVRYGVKRTEENTTTYGIYSKAAERTVTTNISAPRSPALITNCSHWSNLSRDPGLTITWTISQTEYFNGPLKLAVIFYRCQRGRGDILIGNVTVSNVTAHKAVITAVKPSDKCHVWMKLCNETWTVQWHQQHVPHLSQFKRRRNNGKKRSPLSNVLVMPAVIHGYDEIEQPLLNNNLYDVINVESLE</sequence>
<dbReference type="PROSITE" id="PS50853">
    <property type="entry name" value="FN3"/>
    <property type="match status" value="1"/>
</dbReference>
<dbReference type="Proteomes" id="UP001163046">
    <property type="component" value="Unassembled WGS sequence"/>
</dbReference>
<accession>A0A9X0CNT4</accession>
<evidence type="ECO:0000313" key="4">
    <source>
        <dbReference type="Proteomes" id="UP001163046"/>
    </source>
</evidence>
<keyword evidence="4" id="KW-1185">Reference proteome</keyword>
<dbReference type="InterPro" id="IPR003961">
    <property type="entry name" value="FN3_dom"/>
</dbReference>
<proteinExistence type="predicted"/>
<reference evidence="3" key="1">
    <citation type="submission" date="2023-01" db="EMBL/GenBank/DDBJ databases">
        <title>Genome assembly of the deep-sea coral Lophelia pertusa.</title>
        <authorList>
            <person name="Herrera S."/>
            <person name="Cordes E."/>
        </authorList>
    </citation>
    <scope>NUCLEOTIDE SEQUENCE</scope>
    <source>
        <strain evidence="3">USNM1676648</strain>
        <tissue evidence="3">Polyp</tissue>
    </source>
</reference>
<dbReference type="SUPFAM" id="SSF48726">
    <property type="entry name" value="Immunoglobulin"/>
    <property type="match status" value="1"/>
</dbReference>
<dbReference type="InterPro" id="IPR036116">
    <property type="entry name" value="FN3_sf"/>
</dbReference>